<sequence length="450" mass="49415">MPSDTLTSEFARFVNRLSYSDLSENQIYKIKTFFLDWLGSAYAGQNEPPVRSLLEVVRGLGGTPESTIIPDNLKSMSLLAALANGASSHVVEMDDLHRGSVFHPAASIMPAVFAMAEKERASGPDLIMGILVGYEVGIRIAMAVGQSHYHHWHTTATCGTFGAAAGAAKILGLGEEQFIWALGSAGTQAAGLWEFLVESAMSKQLHPGKAALNGVLSALLAQKGFTGARRILEGEKGFFRATSTDFDEEKCVAGLGCEFMFERNSLKYYASCGHTHSAIDAVFDAVKGNRVTGREVDRVDLYVYQAAIDLLGDVEAITPYVAKFNLPFCLATALRYGHVDPEDFTEKRLEDPEIRMLMERVNILNDPALNRSYPEKWPARVEIFMDDGRHIRGASDYPKGEPENPLTEEELFSKFKGLTRDHLSPSAAKTLMERCMSLEKVSDVGQLLDF</sequence>
<dbReference type="InterPro" id="IPR036148">
    <property type="entry name" value="MmgE/PrpD_sf"/>
</dbReference>
<evidence type="ECO:0000256" key="1">
    <source>
        <dbReference type="ARBA" id="ARBA00006174"/>
    </source>
</evidence>
<dbReference type="Pfam" id="PF03972">
    <property type="entry name" value="MmgE_PrpD_N"/>
    <property type="match status" value="1"/>
</dbReference>
<dbReference type="InterPro" id="IPR045337">
    <property type="entry name" value="MmgE_PrpD_C"/>
</dbReference>
<dbReference type="EMBL" id="JACNJD010000200">
    <property type="protein sequence ID" value="MBC8177271.1"/>
    <property type="molecule type" value="Genomic_DNA"/>
</dbReference>
<evidence type="ECO:0000259" key="2">
    <source>
        <dbReference type="Pfam" id="PF03972"/>
    </source>
</evidence>
<dbReference type="Gene3D" id="3.30.1330.120">
    <property type="entry name" value="2-methylcitrate dehydratase PrpD"/>
    <property type="match status" value="1"/>
</dbReference>
<reference evidence="4 5" key="1">
    <citation type="submission" date="2020-08" db="EMBL/GenBank/DDBJ databases">
        <title>Bridging the membrane lipid divide: bacteria of the FCB group superphylum have the potential to synthesize archaeal ether lipids.</title>
        <authorList>
            <person name="Villanueva L."/>
            <person name="Von Meijenfeldt F.A.B."/>
            <person name="Westbye A.B."/>
            <person name="Yadav S."/>
            <person name="Hopmans E.C."/>
            <person name="Dutilh B.E."/>
            <person name="Sinninghe Damste J.S."/>
        </authorList>
    </citation>
    <scope>NUCLEOTIDE SEQUENCE [LARGE SCALE GENOMIC DNA]</scope>
    <source>
        <strain evidence="4">NIOZ-UU27</strain>
    </source>
</reference>
<evidence type="ECO:0000259" key="3">
    <source>
        <dbReference type="Pfam" id="PF19305"/>
    </source>
</evidence>
<protein>
    <submittedName>
        <fullName evidence="4">MmgE/PrpD family protein</fullName>
    </submittedName>
</protein>
<dbReference type="GO" id="GO:0016829">
    <property type="term" value="F:lyase activity"/>
    <property type="evidence" value="ECO:0007669"/>
    <property type="project" value="InterPro"/>
</dbReference>
<feature type="domain" description="MmgE/PrpD C-terminal" evidence="3">
    <location>
        <begin position="269"/>
        <end position="436"/>
    </location>
</feature>
<dbReference type="Pfam" id="PF19305">
    <property type="entry name" value="MmgE_PrpD_C"/>
    <property type="match status" value="1"/>
</dbReference>
<feature type="domain" description="MmgE/PrpD N-terminal" evidence="2">
    <location>
        <begin position="9"/>
        <end position="247"/>
    </location>
</feature>
<dbReference type="Gene3D" id="1.10.4100.10">
    <property type="entry name" value="2-methylcitrate dehydratase PrpD"/>
    <property type="match status" value="1"/>
</dbReference>
<evidence type="ECO:0000313" key="4">
    <source>
        <dbReference type="EMBL" id="MBC8177271.1"/>
    </source>
</evidence>
<accession>A0A8J6N008</accession>
<gene>
    <name evidence="4" type="ORF">H8E19_07675</name>
</gene>
<dbReference type="PANTHER" id="PTHR16943">
    <property type="entry name" value="2-METHYLCITRATE DEHYDRATASE-RELATED"/>
    <property type="match status" value="1"/>
</dbReference>
<dbReference type="AlphaFoldDB" id="A0A8J6N008"/>
<dbReference type="PANTHER" id="PTHR16943:SF8">
    <property type="entry name" value="2-METHYLCITRATE DEHYDRATASE"/>
    <property type="match status" value="1"/>
</dbReference>
<dbReference type="Proteomes" id="UP000650524">
    <property type="component" value="Unassembled WGS sequence"/>
</dbReference>
<proteinExistence type="inferred from homology"/>
<evidence type="ECO:0000313" key="5">
    <source>
        <dbReference type="Proteomes" id="UP000650524"/>
    </source>
</evidence>
<dbReference type="InterPro" id="IPR005656">
    <property type="entry name" value="MmgE_PrpD"/>
</dbReference>
<dbReference type="InterPro" id="IPR045336">
    <property type="entry name" value="MmgE_PrpD_N"/>
</dbReference>
<name>A0A8J6N008_9DELT</name>
<comment type="caution">
    <text evidence="4">The sequence shown here is derived from an EMBL/GenBank/DDBJ whole genome shotgun (WGS) entry which is preliminary data.</text>
</comment>
<comment type="similarity">
    <text evidence="1">Belongs to the PrpD family.</text>
</comment>
<dbReference type="SUPFAM" id="SSF103378">
    <property type="entry name" value="2-methylcitrate dehydratase PrpD"/>
    <property type="match status" value="1"/>
</dbReference>
<dbReference type="InterPro" id="IPR042183">
    <property type="entry name" value="MmgE/PrpD_sf_1"/>
</dbReference>
<dbReference type="InterPro" id="IPR042188">
    <property type="entry name" value="MmgE/PrpD_sf_2"/>
</dbReference>
<organism evidence="4 5">
    <name type="scientific">Candidatus Desulfacyla euxinica</name>
    <dbReference type="NCBI Taxonomy" id="2841693"/>
    <lineage>
        <taxon>Bacteria</taxon>
        <taxon>Deltaproteobacteria</taxon>
        <taxon>Candidatus Desulfacyla</taxon>
    </lineage>
</organism>